<gene>
    <name evidence="2" type="ORF">SPRG_20736</name>
</gene>
<dbReference type="GeneID" id="24141784"/>
<dbReference type="VEuPathDB" id="FungiDB:SPRG_20736"/>
<dbReference type="RefSeq" id="XP_012204026.1">
    <property type="nucleotide sequence ID" value="XM_012348636.1"/>
</dbReference>
<proteinExistence type="predicted"/>
<keyword evidence="3" id="KW-1185">Reference proteome</keyword>
<accession>A0A067C864</accession>
<feature type="compositionally biased region" description="Basic residues" evidence="1">
    <location>
        <begin position="12"/>
        <end position="24"/>
    </location>
</feature>
<evidence type="ECO:0000313" key="3">
    <source>
        <dbReference type="Proteomes" id="UP000030745"/>
    </source>
</evidence>
<feature type="region of interest" description="Disordered" evidence="1">
    <location>
        <begin position="1"/>
        <end position="30"/>
    </location>
</feature>
<dbReference type="Proteomes" id="UP000030745">
    <property type="component" value="Unassembled WGS sequence"/>
</dbReference>
<dbReference type="KEGG" id="spar:SPRG_20736"/>
<organism evidence="2 3">
    <name type="scientific">Saprolegnia parasitica (strain CBS 223.65)</name>
    <dbReference type="NCBI Taxonomy" id="695850"/>
    <lineage>
        <taxon>Eukaryota</taxon>
        <taxon>Sar</taxon>
        <taxon>Stramenopiles</taxon>
        <taxon>Oomycota</taxon>
        <taxon>Saprolegniomycetes</taxon>
        <taxon>Saprolegniales</taxon>
        <taxon>Saprolegniaceae</taxon>
        <taxon>Saprolegnia</taxon>
    </lineage>
</organism>
<reference evidence="2 3" key="1">
    <citation type="journal article" date="2013" name="PLoS Genet.">
        <title>Distinctive expansion of potential virulence genes in the genome of the oomycete fish pathogen Saprolegnia parasitica.</title>
        <authorList>
            <person name="Jiang R.H."/>
            <person name="de Bruijn I."/>
            <person name="Haas B.J."/>
            <person name="Belmonte R."/>
            <person name="Lobach L."/>
            <person name="Christie J."/>
            <person name="van den Ackerveken G."/>
            <person name="Bottin A."/>
            <person name="Bulone V."/>
            <person name="Diaz-Moreno S.M."/>
            <person name="Dumas B."/>
            <person name="Fan L."/>
            <person name="Gaulin E."/>
            <person name="Govers F."/>
            <person name="Grenville-Briggs L.J."/>
            <person name="Horner N.R."/>
            <person name="Levin J.Z."/>
            <person name="Mammella M."/>
            <person name="Meijer H.J."/>
            <person name="Morris P."/>
            <person name="Nusbaum C."/>
            <person name="Oome S."/>
            <person name="Phillips A.J."/>
            <person name="van Rooyen D."/>
            <person name="Rzeszutek E."/>
            <person name="Saraiva M."/>
            <person name="Secombes C.J."/>
            <person name="Seidl M.F."/>
            <person name="Snel B."/>
            <person name="Stassen J.H."/>
            <person name="Sykes S."/>
            <person name="Tripathy S."/>
            <person name="van den Berg H."/>
            <person name="Vega-Arreguin J.C."/>
            <person name="Wawra S."/>
            <person name="Young S.K."/>
            <person name="Zeng Q."/>
            <person name="Dieguez-Uribeondo J."/>
            <person name="Russ C."/>
            <person name="Tyler B.M."/>
            <person name="van West P."/>
        </authorList>
    </citation>
    <scope>NUCLEOTIDE SEQUENCE [LARGE SCALE GENOMIC DNA]</scope>
    <source>
        <strain evidence="2 3">CBS 223.65</strain>
    </source>
</reference>
<feature type="compositionally biased region" description="Basic and acidic residues" evidence="1">
    <location>
        <begin position="1"/>
        <end position="11"/>
    </location>
</feature>
<evidence type="ECO:0000313" key="2">
    <source>
        <dbReference type="EMBL" id="KDO25360.1"/>
    </source>
</evidence>
<evidence type="ECO:0000256" key="1">
    <source>
        <dbReference type="SAM" id="MobiDB-lite"/>
    </source>
</evidence>
<protein>
    <recommendedName>
        <fullName evidence="4">BZIP domain-containing protein</fullName>
    </recommendedName>
</protein>
<dbReference type="OMA" id="RIDHPSC"/>
<evidence type="ECO:0008006" key="4">
    <source>
        <dbReference type="Google" id="ProtNLM"/>
    </source>
</evidence>
<name>A0A067C864_SAPPC</name>
<dbReference type="AlphaFoldDB" id="A0A067C864"/>
<sequence length="348" mass="39002">MDDVAASERLRLRNRQKQKRHRDRHNAERDALLTEATSTLVPWTAIAAALAEEALEAEATRAALNTHRERLEKLSRSLASMVSTVARGVPMHAEPWSSIALVAEPSARQLGLDWFTRHLHANTERMLQLSAFPCDGAVKDTIVRDCGNGIADLLGRIQIEYGLSLERAHAALRGRIWAELAGVNSACAVEPLDTDLIARIDHPSCMSYLRSAISADESNFFVAREVATRDRIVFAQGNFTQDALQPANLQWRPRMYWYILDRIGPHRTRLRAMLYNGPKIQAGTLVPWQRDTGLMNLAAAPDTDTLDFDTFRRLVRRHVQPIMDVDYAALLLPEASPDSIANERLDLA</sequence>
<dbReference type="EMBL" id="KK583233">
    <property type="protein sequence ID" value="KDO25360.1"/>
    <property type="molecule type" value="Genomic_DNA"/>
</dbReference>
<dbReference type="OrthoDB" id="10316771at2759"/>